<evidence type="ECO:0000256" key="2">
    <source>
        <dbReference type="ARBA" id="ARBA00022559"/>
    </source>
</evidence>
<name>A0A6G1KDM9_9PLEO</name>
<dbReference type="PANTHER" id="PTHR33577:SF19">
    <property type="entry name" value="HEME HALOPEROXIDASE FAMILY PROFILE DOMAIN-CONTAINING PROTEIN-RELATED"/>
    <property type="match status" value="1"/>
</dbReference>
<dbReference type="GO" id="GO:0046872">
    <property type="term" value="F:metal ion binding"/>
    <property type="evidence" value="ECO:0007669"/>
    <property type="project" value="UniProtKB-KW"/>
</dbReference>
<dbReference type="Proteomes" id="UP000799428">
    <property type="component" value="Unassembled WGS sequence"/>
</dbReference>
<comment type="similarity">
    <text evidence="7">Belongs to the chloroperoxidase family.</text>
</comment>
<dbReference type="Pfam" id="PF01328">
    <property type="entry name" value="Peroxidase_2"/>
    <property type="match status" value="1"/>
</dbReference>
<proteinExistence type="inferred from homology"/>
<keyword evidence="8" id="KW-0732">Signal</keyword>
<gene>
    <name evidence="10" type="ORF">K504DRAFT_533413</name>
</gene>
<accession>A0A6G1KDM9</accession>
<keyword evidence="4" id="KW-0479">Metal-binding</keyword>
<feature type="chain" id="PRO_5026305537" evidence="8">
    <location>
        <begin position="23"/>
        <end position="166"/>
    </location>
</feature>
<keyword evidence="5" id="KW-0560">Oxidoreductase</keyword>
<comment type="cofactor">
    <cofactor evidence="1">
        <name>heme b</name>
        <dbReference type="ChEBI" id="CHEBI:60344"/>
    </cofactor>
</comment>
<sequence length="166" mass="17645">MYAFKTFCLVAATSVFPSVISALDEVAHPWISPSDADARSPCPGLNALANHGILPRDGKAIDLDILVAAVSTGFNLSSAATLVVGNVALKASTTGNASTFDLDDLDVHDPQVIEHDGSMTRNDSYWGDAHTFNNQTWARTLQSNIYSKMSDCPLRSAGSHPLPRSA</sequence>
<dbReference type="Gene3D" id="1.10.489.10">
    <property type="entry name" value="Chloroperoxidase-like"/>
    <property type="match status" value="1"/>
</dbReference>
<evidence type="ECO:0000256" key="4">
    <source>
        <dbReference type="ARBA" id="ARBA00022723"/>
    </source>
</evidence>
<feature type="signal peptide" evidence="8">
    <location>
        <begin position="1"/>
        <end position="22"/>
    </location>
</feature>
<dbReference type="InterPro" id="IPR036851">
    <property type="entry name" value="Chloroperoxidase-like_sf"/>
</dbReference>
<protein>
    <submittedName>
        <fullName evidence="10">Cloroperoxidase</fullName>
    </submittedName>
</protein>
<keyword evidence="3" id="KW-0349">Heme</keyword>
<evidence type="ECO:0000256" key="3">
    <source>
        <dbReference type="ARBA" id="ARBA00022617"/>
    </source>
</evidence>
<dbReference type="AlphaFoldDB" id="A0A6G1KDM9"/>
<evidence type="ECO:0000256" key="1">
    <source>
        <dbReference type="ARBA" id="ARBA00001970"/>
    </source>
</evidence>
<dbReference type="SUPFAM" id="SSF47571">
    <property type="entry name" value="Cloroperoxidase"/>
    <property type="match status" value="1"/>
</dbReference>
<keyword evidence="11" id="KW-1185">Reference proteome</keyword>
<organism evidence="10 11">
    <name type="scientific">Pleomassaria siparia CBS 279.74</name>
    <dbReference type="NCBI Taxonomy" id="1314801"/>
    <lineage>
        <taxon>Eukaryota</taxon>
        <taxon>Fungi</taxon>
        <taxon>Dikarya</taxon>
        <taxon>Ascomycota</taxon>
        <taxon>Pezizomycotina</taxon>
        <taxon>Dothideomycetes</taxon>
        <taxon>Pleosporomycetidae</taxon>
        <taxon>Pleosporales</taxon>
        <taxon>Pleomassariaceae</taxon>
        <taxon>Pleomassaria</taxon>
    </lineage>
</organism>
<evidence type="ECO:0000256" key="7">
    <source>
        <dbReference type="ARBA" id="ARBA00025795"/>
    </source>
</evidence>
<dbReference type="OrthoDB" id="407298at2759"/>
<evidence type="ECO:0000259" key="9">
    <source>
        <dbReference type="PROSITE" id="PS51405"/>
    </source>
</evidence>
<evidence type="ECO:0000313" key="10">
    <source>
        <dbReference type="EMBL" id="KAF2710467.1"/>
    </source>
</evidence>
<evidence type="ECO:0000313" key="11">
    <source>
        <dbReference type="Proteomes" id="UP000799428"/>
    </source>
</evidence>
<evidence type="ECO:0000256" key="8">
    <source>
        <dbReference type="SAM" id="SignalP"/>
    </source>
</evidence>
<evidence type="ECO:0000256" key="5">
    <source>
        <dbReference type="ARBA" id="ARBA00023002"/>
    </source>
</evidence>
<dbReference type="PROSITE" id="PS51405">
    <property type="entry name" value="HEME_HALOPEROXIDASE"/>
    <property type="match status" value="1"/>
</dbReference>
<evidence type="ECO:0000256" key="6">
    <source>
        <dbReference type="ARBA" id="ARBA00023004"/>
    </source>
</evidence>
<dbReference type="EMBL" id="MU005769">
    <property type="protein sequence ID" value="KAF2710467.1"/>
    <property type="molecule type" value="Genomic_DNA"/>
</dbReference>
<dbReference type="GO" id="GO:0004601">
    <property type="term" value="F:peroxidase activity"/>
    <property type="evidence" value="ECO:0007669"/>
    <property type="project" value="UniProtKB-KW"/>
</dbReference>
<dbReference type="PANTHER" id="PTHR33577">
    <property type="entry name" value="STERIGMATOCYSTIN BIOSYNTHESIS PEROXIDASE STCC-RELATED"/>
    <property type="match status" value="1"/>
</dbReference>
<feature type="domain" description="Heme haloperoxidase family profile" evidence="9">
    <location>
        <begin position="26"/>
        <end position="166"/>
    </location>
</feature>
<dbReference type="InterPro" id="IPR000028">
    <property type="entry name" value="Chloroperoxidase"/>
</dbReference>
<keyword evidence="6" id="KW-0408">Iron</keyword>
<reference evidence="10" key="1">
    <citation type="journal article" date="2020" name="Stud. Mycol.">
        <title>101 Dothideomycetes genomes: a test case for predicting lifestyles and emergence of pathogens.</title>
        <authorList>
            <person name="Haridas S."/>
            <person name="Albert R."/>
            <person name="Binder M."/>
            <person name="Bloem J."/>
            <person name="Labutti K."/>
            <person name="Salamov A."/>
            <person name="Andreopoulos B."/>
            <person name="Baker S."/>
            <person name="Barry K."/>
            <person name="Bills G."/>
            <person name="Bluhm B."/>
            <person name="Cannon C."/>
            <person name="Castanera R."/>
            <person name="Culley D."/>
            <person name="Daum C."/>
            <person name="Ezra D."/>
            <person name="Gonzalez J."/>
            <person name="Henrissat B."/>
            <person name="Kuo A."/>
            <person name="Liang C."/>
            <person name="Lipzen A."/>
            <person name="Lutzoni F."/>
            <person name="Magnuson J."/>
            <person name="Mondo S."/>
            <person name="Nolan M."/>
            <person name="Ohm R."/>
            <person name="Pangilinan J."/>
            <person name="Park H.-J."/>
            <person name="Ramirez L."/>
            <person name="Alfaro M."/>
            <person name="Sun H."/>
            <person name="Tritt A."/>
            <person name="Yoshinaga Y."/>
            <person name="Zwiers L.-H."/>
            <person name="Turgeon B."/>
            <person name="Goodwin S."/>
            <person name="Spatafora J."/>
            <person name="Crous P."/>
            <person name="Grigoriev I."/>
        </authorList>
    </citation>
    <scope>NUCLEOTIDE SEQUENCE</scope>
    <source>
        <strain evidence="10">CBS 279.74</strain>
    </source>
</reference>
<keyword evidence="2 10" id="KW-0575">Peroxidase</keyword>